<feature type="signal peptide" evidence="1">
    <location>
        <begin position="1"/>
        <end position="18"/>
    </location>
</feature>
<dbReference type="PANTHER" id="PTHR47698">
    <property type="entry name" value="FATTY-ACID-BINDING PROTEIN 3, CHLOROPLASTIC"/>
    <property type="match status" value="1"/>
</dbReference>
<feature type="chain" id="PRO_5005191123" description="Chalcone isomerase domain-containing protein" evidence="1">
    <location>
        <begin position="19"/>
        <end position="228"/>
    </location>
</feature>
<keyword evidence="1" id="KW-0732">Signal</keyword>
<dbReference type="InterPro" id="IPR016089">
    <property type="entry name" value="Chalcone_isomerase_bundle_sf"/>
</dbReference>
<dbReference type="EMBL" id="CDMZ01001635">
    <property type="protein sequence ID" value="CEM35450.1"/>
    <property type="molecule type" value="Genomic_DNA"/>
</dbReference>
<evidence type="ECO:0000313" key="3">
    <source>
        <dbReference type="EMBL" id="CEM35450.1"/>
    </source>
</evidence>
<feature type="domain" description="Chalcone isomerase" evidence="2">
    <location>
        <begin position="43"/>
        <end position="228"/>
    </location>
</feature>
<sequence>MRALFCLAGALLCTLSRAAQLNRRTRLAGFPLAAILTDAATGLDFETDVSFPSSPKMTLLGAGVRAKALLGPIAVNVYSVGLYVEPSKARQTLSGFKTIEEAELAKKEDFYKALMKEDLPKAMHLKFARSVGASKIVEALTSLNGVPEESLSKFSKLLLDSIGSSIGYKETVTLSSSKPDTLDVIVRGKHAGSVRDSKLPKAFFDLYLGKNPVSSEAKKAFASRVKDL</sequence>
<dbReference type="GO" id="GO:0016872">
    <property type="term" value="F:intramolecular lyase activity"/>
    <property type="evidence" value="ECO:0007669"/>
    <property type="project" value="InterPro"/>
</dbReference>
<protein>
    <recommendedName>
        <fullName evidence="2">Chalcone isomerase domain-containing protein</fullName>
    </recommendedName>
</protein>
<dbReference type="InterPro" id="IPR036298">
    <property type="entry name" value="Chalcone_isomerase_sf"/>
</dbReference>
<organism evidence="3">
    <name type="scientific">Chromera velia CCMP2878</name>
    <dbReference type="NCBI Taxonomy" id="1169474"/>
    <lineage>
        <taxon>Eukaryota</taxon>
        <taxon>Sar</taxon>
        <taxon>Alveolata</taxon>
        <taxon>Colpodellida</taxon>
        <taxon>Chromeraceae</taxon>
        <taxon>Chromera</taxon>
    </lineage>
</organism>
<dbReference type="Gene3D" id="3.50.70.10">
    <property type="match status" value="1"/>
</dbReference>
<dbReference type="VEuPathDB" id="CryptoDB:Cvel_5325"/>
<dbReference type="SUPFAM" id="SSF54626">
    <property type="entry name" value="Chalcone isomerase"/>
    <property type="match status" value="1"/>
</dbReference>
<name>A0A0G4GWT2_9ALVE</name>
<dbReference type="PhylomeDB" id="A0A0G4GWT2"/>
<dbReference type="InterPro" id="IPR016088">
    <property type="entry name" value="Chalcone_isomerase_3-sand"/>
</dbReference>
<proteinExistence type="predicted"/>
<dbReference type="InterPro" id="IPR016087">
    <property type="entry name" value="Chalcone_isomerase"/>
</dbReference>
<dbReference type="Pfam" id="PF02431">
    <property type="entry name" value="Chalcone"/>
    <property type="match status" value="1"/>
</dbReference>
<evidence type="ECO:0000256" key="1">
    <source>
        <dbReference type="SAM" id="SignalP"/>
    </source>
</evidence>
<accession>A0A0G4GWT2</accession>
<dbReference type="AlphaFoldDB" id="A0A0G4GWT2"/>
<dbReference type="PANTHER" id="PTHR47698:SF2">
    <property type="entry name" value="FATTY-ACID-BINDING PROTEIN 3, CHLOROPLASTIC"/>
    <property type="match status" value="1"/>
</dbReference>
<dbReference type="Gene3D" id="1.10.890.20">
    <property type="match status" value="1"/>
</dbReference>
<reference evidence="3" key="1">
    <citation type="submission" date="2014-11" db="EMBL/GenBank/DDBJ databases">
        <authorList>
            <person name="Otto D Thomas"/>
            <person name="Naeem Raeece"/>
        </authorList>
    </citation>
    <scope>NUCLEOTIDE SEQUENCE</scope>
</reference>
<evidence type="ECO:0000259" key="2">
    <source>
        <dbReference type="Pfam" id="PF02431"/>
    </source>
</evidence>
<gene>
    <name evidence="3" type="ORF">Cvel_5325</name>
</gene>